<proteinExistence type="predicted"/>
<dbReference type="InterPro" id="IPR000719">
    <property type="entry name" value="Prot_kinase_dom"/>
</dbReference>
<comment type="caution">
    <text evidence="8">The sequence shown here is derived from an EMBL/GenBank/DDBJ whole genome shotgun (WGS) entry which is preliminary data.</text>
</comment>
<dbReference type="EMBL" id="JALLPJ020000519">
    <property type="protein sequence ID" value="KAL3789575.1"/>
    <property type="molecule type" value="Genomic_DNA"/>
</dbReference>
<keyword evidence="5" id="KW-0067">ATP-binding</keyword>
<reference evidence="8 9" key="1">
    <citation type="submission" date="2024-10" db="EMBL/GenBank/DDBJ databases">
        <title>Updated reference genomes for cyclostephanoid diatoms.</title>
        <authorList>
            <person name="Roberts W.R."/>
            <person name="Alverson A.J."/>
        </authorList>
    </citation>
    <scope>NUCLEOTIDE SEQUENCE [LARGE SCALE GENOMIC DNA]</scope>
    <source>
        <strain evidence="8 9">AJA010-31</strain>
    </source>
</reference>
<feature type="region of interest" description="Disordered" evidence="6">
    <location>
        <begin position="1070"/>
        <end position="1125"/>
    </location>
</feature>
<dbReference type="Pfam" id="PF00069">
    <property type="entry name" value="Pkinase"/>
    <property type="match status" value="1"/>
</dbReference>
<evidence type="ECO:0000256" key="4">
    <source>
        <dbReference type="ARBA" id="ARBA00022777"/>
    </source>
</evidence>
<dbReference type="SUPFAM" id="SSF56112">
    <property type="entry name" value="Protein kinase-like (PK-like)"/>
    <property type="match status" value="1"/>
</dbReference>
<dbReference type="Proteomes" id="UP001530400">
    <property type="component" value="Unassembled WGS sequence"/>
</dbReference>
<evidence type="ECO:0000313" key="8">
    <source>
        <dbReference type="EMBL" id="KAL3789575.1"/>
    </source>
</evidence>
<keyword evidence="2" id="KW-0808">Transferase</keyword>
<evidence type="ECO:0000256" key="1">
    <source>
        <dbReference type="ARBA" id="ARBA00022527"/>
    </source>
</evidence>
<organism evidence="8 9">
    <name type="scientific">Cyclotella atomus</name>
    <dbReference type="NCBI Taxonomy" id="382360"/>
    <lineage>
        <taxon>Eukaryota</taxon>
        <taxon>Sar</taxon>
        <taxon>Stramenopiles</taxon>
        <taxon>Ochrophyta</taxon>
        <taxon>Bacillariophyta</taxon>
        <taxon>Coscinodiscophyceae</taxon>
        <taxon>Thalassiosirophycidae</taxon>
        <taxon>Stephanodiscales</taxon>
        <taxon>Stephanodiscaceae</taxon>
        <taxon>Cyclotella</taxon>
    </lineage>
</organism>
<evidence type="ECO:0000259" key="7">
    <source>
        <dbReference type="PROSITE" id="PS50011"/>
    </source>
</evidence>
<feature type="compositionally biased region" description="Basic and acidic residues" evidence="6">
    <location>
        <begin position="370"/>
        <end position="380"/>
    </location>
</feature>
<feature type="compositionally biased region" description="Polar residues" evidence="6">
    <location>
        <begin position="129"/>
        <end position="140"/>
    </location>
</feature>
<feature type="region of interest" description="Disordered" evidence="6">
    <location>
        <begin position="461"/>
        <end position="506"/>
    </location>
</feature>
<evidence type="ECO:0000256" key="6">
    <source>
        <dbReference type="SAM" id="MobiDB-lite"/>
    </source>
</evidence>
<gene>
    <name evidence="8" type="ORF">ACHAWO_009138</name>
</gene>
<evidence type="ECO:0000256" key="3">
    <source>
        <dbReference type="ARBA" id="ARBA00022741"/>
    </source>
</evidence>
<feature type="region of interest" description="Disordered" evidence="6">
    <location>
        <begin position="962"/>
        <end position="983"/>
    </location>
</feature>
<dbReference type="CDD" id="cd05117">
    <property type="entry name" value="STKc_CAMK"/>
    <property type="match status" value="1"/>
</dbReference>
<protein>
    <recommendedName>
        <fullName evidence="7">Protein kinase domain-containing protein</fullName>
    </recommendedName>
</protein>
<name>A0ABD3PNN7_9STRA</name>
<dbReference type="PANTHER" id="PTHR24349">
    <property type="entry name" value="SERINE/THREONINE-PROTEIN KINASE"/>
    <property type="match status" value="1"/>
</dbReference>
<feature type="compositionally biased region" description="Low complexity" evidence="6">
    <location>
        <begin position="60"/>
        <end position="84"/>
    </location>
</feature>
<feature type="region of interest" description="Disordered" evidence="6">
    <location>
        <begin position="410"/>
        <end position="430"/>
    </location>
</feature>
<evidence type="ECO:0000256" key="2">
    <source>
        <dbReference type="ARBA" id="ARBA00022679"/>
    </source>
</evidence>
<sequence length="1416" mass="157636">MSNTTTAQRSNRHRLSIERTKRLSSNGISRRSVITKKVDDVDSSSSASSSSSDDDGLIQSYSTTSRGTYTYGRSNSGGQRNNSSCTAQDGKRIITKRIPMEEDGKRSQFKKASSSRTVAKRHSRGLDLSSRSAPGNTSGASREDPPDDGAVTADKSMHSYTATNNNTNENNYENMTSVEWGDGDTEQILGTFSVPTFKEEPRARRVLSRSSPREEEGSEGDSYQRRRSSRSNGQREEEGGDDEEDSYQRRRSRRDTKSRDETTEGRRGSRKIRERRTTAAADTTTSSGASPHYTTLESRKKVRSKSIGSQPDDDWMEDALLHGLSSANNTVSSGGSGTMMLSVPLGEPISASLRGEGSDDSEGVAPRVSIQERRRSSASIEHNEEVMMMMGTSPPSHSVSNASRWRQVCRRRSSKEDFTNDPTNTTATQRDMSKLFDSTSTSATQRDMSELFDVERSSYSKLHSTGRSSLRKTRGRKSTSAMLAKLRSSAISPHDDEIMPEEPRRNTLSNMADEDLAAYLMELSNNINTSNRKNTENLPSDALSNIPALPLVKTYKVIKLRPDEPAGLFLTKAKNGAVLVHSLSPESLFRRTNLVPGHELLSVNEKRVNDPKMAATLITQARGGLALRASGADRPRGFLYCQVKRKGEAGVGGAMAHGLRFVTTNIDGVKRGYPNSDGLVRVSAVDSNGLFAKSHPLNRLRVGSIVLTVNGEPTTNGRKALEMVMGSKQLVEVLHCDERVWREDWLWCSLEEAEGGERRQPEDVMSLVFRKEENAVTSDWSLEWNSERDSVVLRKKDADWAFKLLFNGGVGTCHCEEVEGKMLPPTDEFDVSVFVQLVNEKQRTIMQVLRNMLGRAKFELQFGAGTYKLKDRSPAAAAGYALLRGESTRVSRNALAEADKHSLRRGDSSGALATGIEEARSRAKARRKMSYDALHMMLMKDDEESVDDEMCNLVNDLLRVDDRDRKRQPQDDVTSGRRGSTGHIEAFSSANFDDKDFEAWYIANMGNDVSTDDKLQWIHSRRKRMDERRNNRNLDVSTRSGTSAYSMFSAGMMEDLEDYILDGLGSSSNSDPSFATNKGDLNSEASPESPRMDRRSEEKLMSPEKTESNSSEASSTQDEEKKADEQSAYITGVFRDVATKYEVSDVVVGCGGFGEVRECTDKKSGHTHVVKTINKPPLDDTSKINLIRNEILLLHEAKHPNIVELKDLFEDSKCVHIVMEKCTGGDLFDRVVNENPARIRNRAEAIKHESRTANTMRSIMQVIKYLHSKGIVHRDIKPEHFLLTTDKKESQRIKLIDFGLARKHKKGSPPMTTFTGSPSFVAPEVIARSYDHMCDLFSTGVTAYFLLTGMLPFDGPSDEDTFDLITIGEFRFPSSSIHLSDDARNFISKLLKTDPKKRMTAEEALNHPWLKKDASC</sequence>
<feature type="domain" description="Protein kinase" evidence="7">
    <location>
        <begin position="1142"/>
        <end position="1410"/>
    </location>
</feature>
<feature type="compositionally biased region" description="Polar residues" evidence="6">
    <location>
        <begin position="1070"/>
        <end position="1086"/>
    </location>
</feature>
<keyword evidence="1" id="KW-0723">Serine/threonine-protein kinase</keyword>
<dbReference type="FunFam" id="1.10.510.10:FF:000571">
    <property type="entry name" value="Maternal embryonic leucine zipper kinase"/>
    <property type="match status" value="1"/>
</dbReference>
<dbReference type="InterPro" id="IPR050205">
    <property type="entry name" value="CDPK_Ser/Thr_kinases"/>
</dbReference>
<dbReference type="GO" id="GO:0004674">
    <property type="term" value="F:protein serine/threonine kinase activity"/>
    <property type="evidence" value="ECO:0007669"/>
    <property type="project" value="UniProtKB-KW"/>
</dbReference>
<accession>A0ABD3PNN7</accession>
<feature type="region of interest" description="Disordered" evidence="6">
    <location>
        <begin position="349"/>
        <end position="380"/>
    </location>
</feature>
<keyword evidence="3" id="KW-0547">Nucleotide-binding</keyword>
<dbReference type="GO" id="GO:0005524">
    <property type="term" value="F:ATP binding"/>
    <property type="evidence" value="ECO:0007669"/>
    <property type="project" value="UniProtKB-KW"/>
</dbReference>
<dbReference type="InterPro" id="IPR011009">
    <property type="entry name" value="Kinase-like_dom_sf"/>
</dbReference>
<feature type="region of interest" description="Disordered" evidence="6">
    <location>
        <begin position="1"/>
        <end position="314"/>
    </location>
</feature>
<feature type="compositionally biased region" description="Low complexity" evidence="6">
    <location>
        <begin position="160"/>
        <end position="174"/>
    </location>
</feature>
<keyword evidence="4" id="KW-0418">Kinase</keyword>
<evidence type="ECO:0000256" key="5">
    <source>
        <dbReference type="ARBA" id="ARBA00022840"/>
    </source>
</evidence>
<keyword evidence="9" id="KW-1185">Reference proteome</keyword>
<feature type="compositionally biased region" description="Basic and acidic residues" evidence="6">
    <location>
        <begin position="1090"/>
        <end position="1107"/>
    </location>
</feature>
<evidence type="ECO:0000313" key="9">
    <source>
        <dbReference type="Proteomes" id="UP001530400"/>
    </source>
</evidence>
<feature type="compositionally biased region" description="Basic and acidic residues" evidence="6">
    <location>
        <begin position="493"/>
        <end position="505"/>
    </location>
</feature>
<feature type="compositionally biased region" description="Low complexity" evidence="6">
    <location>
        <begin position="278"/>
        <end position="290"/>
    </location>
</feature>
<feature type="compositionally biased region" description="Basic and acidic residues" evidence="6">
    <location>
        <begin position="255"/>
        <end position="267"/>
    </location>
</feature>
<dbReference type="Gene3D" id="1.10.510.10">
    <property type="entry name" value="Transferase(Phosphotransferase) domain 1"/>
    <property type="match status" value="1"/>
</dbReference>
<dbReference type="PROSITE" id="PS50011">
    <property type="entry name" value="PROTEIN_KINASE_DOM"/>
    <property type="match status" value="1"/>
</dbReference>
<feature type="compositionally biased region" description="Polar residues" evidence="6">
    <location>
        <begin position="420"/>
        <end position="430"/>
    </location>
</feature>